<dbReference type="AlphaFoldDB" id="L0EVE3"/>
<dbReference type="KEGG" id="lcc:B488_06310"/>
<gene>
    <name evidence="1" type="ordered locus">B488_06310</name>
</gene>
<dbReference type="HOGENOM" id="CLU_2193706_0_0_5"/>
<accession>L0EVE3</accession>
<dbReference type="Proteomes" id="UP000010799">
    <property type="component" value="Chromosome"/>
</dbReference>
<dbReference type="EMBL" id="CP003789">
    <property type="protein sequence ID" value="AGA64623.1"/>
    <property type="molecule type" value="Genomic_DNA"/>
</dbReference>
<protein>
    <submittedName>
        <fullName evidence="1">Uncharacterized protein</fullName>
    </submittedName>
</protein>
<name>L0EVE3_LIBCB</name>
<evidence type="ECO:0000313" key="1">
    <source>
        <dbReference type="EMBL" id="AGA64623.1"/>
    </source>
</evidence>
<keyword evidence="2" id="KW-1185">Reference proteome</keyword>
<evidence type="ECO:0000313" key="2">
    <source>
        <dbReference type="Proteomes" id="UP000010799"/>
    </source>
</evidence>
<reference evidence="1 2" key="1">
    <citation type="journal article" date="2012" name="Stand. Genomic Sci.">
        <title>Complete genome sequence of Liberibacter crescens BT-1.</title>
        <authorList>
            <person name="Leonard M.T."/>
            <person name="Fagen J.R."/>
            <person name="Davis-Richardson A.G."/>
            <person name="Davis M.J."/>
            <person name="Triplett E.W."/>
        </authorList>
    </citation>
    <scope>NUCLEOTIDE SEQUENCE [LARGE SCALE GENOMIC DNA]</scope>
    <source>
        <strain evidence="1 2">BT-1</strain>
    </source>
</reference>
<dbReference type="PATRIC" id="fig|1215343.11.peg.643"/>
<organism evidence="1 2">
    <name type="scientific">Liberibacter crescens (strain BT-1)</name>
    <dbReference type="NCBI Taxonomy" id="1215343"/>
    <lineage>
        <taxon>Bacteria</taxon>
        <taxon>Pseudomonadati</taxon>
        <taxon>Pseudomonadota</taxon>
        <taxon>Alphaproteobacteria</taxon>
        <taxon>Hyphomicrobiales</taxon>
        <taxon>Rhizobiaceae</taxon>
        <taxon>Liberibacter</taxon>
    </lineage>
</organism>
<sequence length="108" mass="12292">MIVSGMSISKTLIELNSSEIEEGYLFCLQELSSEALVKVTEDLINDLYSNESCIDRGIIPIPSGIAYLIRKEEKNLYPAIGCFHDMRVDLCKVRNDVVYMLEELRSKK</sequence>
<proteinExistence type="predicted"/>